<protein>
    <submittedName>
        <fullName evidence="2">Uncharacterized protein</fullName>
    </submittedName>
</protein>
<reference evidence="2" key="1">
    <citation type="submission" date="2022-11" db="UniProtKB">
        <authorList>
            <consortium name="WormBaseParasite"/>
        </authorList>
    </citation>
    <scope>IDENTIFICATION</scope>
</reference>
<dbReference type="Proteomes" id="UP000887565">
    <property type="component" value="Unplaced"/>
</dbReference>
<organism evidence="1 2">
    <name type="scientific">Romanomermis culicivorax</name>
    <name type="common">Nematode worm</name>
    <dbReference type="NCBI Taxonomy" id="13658"/>
    <lineage>
        <taxon>Eukaryota</taxon>
        <taxon>Metazoa</taxon>
        <taxon>Ecdysozoa</taxon>
        <taxon>Nematoda</taxon>
        <taxon>Enoplea</taxon>
        <taxon>Dorylaimia</taxon>
        <taxon>Mermithida</taxon>
        <taxon>Mermithoidea</taxon>
        <taxon>Mermithidae</taxon>
        <taxon>Romanomermis</taxon>
    </lineage>
</organism>
<evidence type="ECO:0000313" key="2">
    <source>
        <dbReference type="WBParaSite" id="nRc.2.0.1.t13903-RA"/>
    </source>
</evidence>
<proteinExistence type="predicted"/>
<name>A0A915IKH0_ROMCU</name>
<sequence length="89" mass="9759">MHGSRSDRDWKFVGILTLPLTIFRAKQLNDEKTAGFFTSINATPELLGSFKKKSSIPLSGVDMGVMASKRALTGLASMVRPQCENDLTQ</sequence>
<evidence type="ECO:0000313" key="1">
    <source>
        <dbReference type="Proteomes" id="UP000887565"/>
    </source>
</evidence>
<dbReference type="AlphaFoldDB" id="A0A915IKH0"/>
<accession>A0A915IKH0</accession>
<keyword evidence="1" id="KW-1185">Reference proteome</keyword>
<dbReference type="WBParaSite" id="nRc.2.0.1.t13903-RA">
    <property type="protein sequence ID" value="nRc.2.0.1.t13903-RA"/>
    <property type="gene ID" value="nRc.2.0.1.g13903"/>
</dbReference>